<dbReference type="OrthoDB" id="9152687at2"/>
<protein>
    <submittedName>
        <fullName evidence="1">Uncharacterized protein</fullName>
    </submittedName>
</protein>
<dbReference type="Proteomes" id="UP000198639">
    <property type="component" value="Unassembled WGS sequence"/>
</dbReference>
<organism evidence="1 2">
    <name type="scientific">Massilia yuzhufengensis</name>
    <dbReference type="NCBI Taxonomy" id="1164594"/>
    <lineage>
        <taxon>Bacteria</taxon>
        <taxon>Pseudomonadati</taxon>
        <taxon>Pseudomonadota</taxon>
        <taxon>Betaproteobacteria</taxon>
        <taxon>Burkholderiales</taxon>
        <taxon>Oxalobacteraceae</taxon>
        <taxon>Telluria group</taxon>
        <taxon>Massilia</taxon>
    </lineage>
</organism>
<sequence>MSSPLFLSSYVLYKSALTAFLDTPESERSELSERDVMRAYTRATAELTKRDENEFIEFAQRVLLLPRKARTAAAERAHHQWKLDRAIVTAGGRLIDSGTLIRDDEFLRRTGMSKEALVEKLASREIFEMPQEVHYLGGDSYIPSFFADPRFDTKTLYAVSGSLGACNGVQKFRFFTTAAETLGNRTPLELIEQHDLEPLPHAVKAFRSSLRKR</sequence>
<dbReference type="EMBL" id="FOLD01000021">
    <property type="protein sequence ID" value="SFD30083.1"/>
    <property type="molecule type" value="Genomic_DNA"/>
</dbReference>
<gene>
    <name evidence="1" type="ORF">SAMN05216204_12156</name>
</gene>
<name>A0A1I1REU9_9BURK</name>
<evidence type="ECO:0000313" key="1">
    <source>
        <dbReference type="EMBL" id="SFD30083.1"/>
    </source>
</evidence>
<dbReference type="RefSeq" id="WP_027867746.1">
    <property type="nucleotide sequence ID" value="NZ_FOLD01000021.1"/>
</dbReference>
<keyword evidence="2" id="KW-1185">Reference proteome</keyword>
<evidence type="ECO:0000313" key="2">
    <source>
        <dbReference type="Proteomes" id="UP000198639"/>
    </source>
</evidence>
<proteinExistence type="predicted"/>
<accession>A0A1I1REU9</accession>
<dbReference type="AlphaFoldDB" id="A0A1I1REU9"/>
<reference evidence="2" key="1">
    <citation type="submission" date="2016-10" db="EMBL/GenBank/DDBJ databases">
        <authorList>
            <person name="Varghese N."/>
            <person name="Submissions S."/>
        </authorList>
    </citation>
    <scope>NUCLEOTIDE SEQUENCE [LARGE SCALE GENOMIC DNA]</scope>
    <source>
        <strain evidence="2">CGMCC 1.12041</strain>
    </source>
</reference>